<dbReference type="PANTHER" id="PTHR33164:SF43">
    <property type="entry name" value="HTH-TYPE TRANSCRIPTIONAL REPRESSOR YETL"/>
    <property type="match status" value="1"/>
</dbReference>
<feature type="domain" description="HTH marR-type" evidence="1">
    <location>
        <begin position="4"/>
        <end position="108"/>
    </location>
</feature>
<dbReference type="SUPFAM" id="SSF46785">
    <property type="entry name" value="Winged helix' DNA-binding domain"/>
    <property type="match status" value="1"/>
</dbReference>
<dbReference type="OrthoDB" id="3177763at2"/>
<accession>A0A5C4MC92</accession>
<sequence length="108" mass="11492">MTTPETLAGHLEEFFLQVAACCEEEGIDAFLAADLSATQSRTLLAVASRSGETQISDVARALNVSVAAAGRAVDQLVGLGMVSRRECVNDRRARLVTLTDEGRDLVGR</sequence>
<dbReference type="InterPro" id="IPR039422">
    <property type="entry name" value="MarR/SlyA-like"/>
</dbReference>
<evidence type="ECO:0000259" key="1">
    <source>
        <dbReference type="PROSITE" id="PS50995"/>
    </source>
</evidence>
<dbReference type="GO" id="GO:0003700">
    <property type="term" value="F:DNA-binding transcription factor activity"/>
    <property type="evidence" value="ECO:0007669"/>
    <property type="project" value="InterPro"/>
</dbReference>
<dbReference type="PRINTS" id="PR00598">
    <property type="entry name" value="HTHMARR"/>
</dbReference>
<dbReference type="InterPro" id="IPR036388">
    <property type="entry name" value="WH-like_DNA-bd_sf"/>
</dbReference>
<name>A0A5C4MC92_9ACTN</name>
<dbReference type="RefSeq" id="WP_139107254.1">
    <property type="nucleotide sequence ID" value="NZ_VDFR01000216.1"/>
</dbReference>
<gene>
    <name evidence="2" type="ORF">FHE65_32770</name>
</gene>
<reference evidence="2 3" key="1">
    <citation type="submission" date="2019-05" db="EMBL/GenBank/DDBJ databases">
        <title>Mumia sp. nov., isolated from the intestinal contents of plateau pika (Ochotona curzoniae) in the Qinghai-Tibet plateau of China.</title>
        <authorList>
            <person name="Tian Z."/>
        </authorList>
    </citation>
    <scope>NUCLEOTIDE SEQUENCE [LARGE SCALE GENOMIC DNA]</scope>
    <source>
        <strain evidence="3">527</strain>
    </source>
</reference>
<evidence type="ECO:0000313" key="3">
    <source>
        <dbReference type="Proteomes" id="UP000306740"/>
    </source>
</evidence>
<dbReference type="PROSITE" id="PS50995">
    <property type="entry name" value="HTH_MARR_2"/>
    <property type="match status" value="1"/>
</dbReference>
<dbReference type="Gene3D" id="1.10.10.10">
    <property type="entry name" value="Winged helix-like DNA-binding domain superfamily/Winged helix DNA-binding domain"/>
    <property type="match status" value="1"/>
</dbReference>
<comment type="caution">
    <text evidence="2">The sequence shown here is derived from an EMBL/GenBank/DDBJ whole genome shotgun (WGS) entry which is preliminary data.</text>
</comment>
<dbReference type="Proteomes" id="UP000306740">
    <property type="component" value="Unassembled WGS sequence"/>
</dbReference>
<evidence type="ECO:0000313" key="2">
    <source>
        <dbReference type="EMBL" id="TNC30491.1"/>
    </source>
</evidence>
<dbReference type="SMART" id="SM00347">
    <property type="entry name" value="HTH_MARR"/>
    <property type="match status" value="1"/>
</dbReference>
<feature type="non-terminal residue" evidence="2">
    <location>
        <position position="108"/>
    </location>
</feature>
<proteinExistence type="predicted"/>
<dbReference type="PANTHER" id="PTHR33164">
    <property type="entry name" value="TRANSCRIPTIONAL REGULATOR, MARR FAMILY"/>
    <property type="match status" value="1"/>
</dbReference>
<dbReference type="GO" id="GO:0006950">
    <property type="term" value="P:response to stress"/>
    <property type="evidence" value="ECO:0007669"/>
    <property type="project" value="TreeGrafter"/>
</dbReference>
<dbReference type="InterPro" id="IPR036390">
    <property type="entry name" value="WH_DNA-bd_sf"/>
</dbReference>
<dbReference type="EMBL" id="VDFR01000216">
    <property type="protein sequence ID" value="TNC30491.1"/>
    <property type="molecule type" value="Genomic_DNA"/>
</dbReference>
<dbReference type="AlphaFoldDB" id="A0A5C4MC92"/>
<organism evidence="2 3">
    <name type="scientific">Mumia zhuanghuii</name>
    <dbReference type="NCBI Taxonomy" id="2585211"/>
    <lineage>
        <taxon>Bacteria</taxon>
        <taxon>Bacillati</taxon>
        <taxon>Actinomycetota</taxon>
        <taxon>Actinomycetes</taxon>
        <taxon>Propionibacteriales</taxon>
        <taxon>Nocardioidaceae</taxon>
        <taxon>Mumia</taxon>
    </lineage>
</organism>
<dbReference type="InterPro" id="IPR000835">
    <property type="entry name" value="HTH_MarR-typ"/>
</dbReference>
<protein>
    <submittedName>
        <fullName evidence="2">MarR family transcriptional regulator</fullName>
    </submittedName>
</protein>
<dbReference type="Pfam" id="PF12802">
    <property type="entry name" value="MarR_2"/>
    <property type="match status" value="1"/>
</dbReference>